<dbReference type="Pfam" id="PF01490">
    <property type="entry name" value="Aa_trans"/>
    <property type="match status" value="1"/>
</dbReference>
<sequence>MEDETSSSEPLLARVEAQCSTPNGNGFHAIDEHNNVEEEEAKSGFLKTLFNAVNILCGVGLLATPYAAAQMGWASLLLLVVLGLMFLYTAKLLGRCMADASWILTYPDIGEHAFGRRGRLLISIMLYSELYITAVDFLIMEGQNLSAIAPAFVPFGGALGSARQAWVIIAALIMLPTVYFRNMGLLAYLSAAGVLTSLSLTCLVGTIAAEHGFEHTELPFLKPRGLPLAIGLLSFNYGGHSVFPSLYTSMKNPRQYFRVLDWTFAIVIALYATMTVLGYLAYGETVQDNITLTAQERDPHAISTHIASWVTIVLPFAKYALLMMPIAAAIEEKVPATTTRSASYAKLLSSEAGKRSWRDKAQALTTSLAIRTALVASTVAVALSVPQFAYVTALGGALFGLTVCVCIPAVAFLKITRGKIGRVEQAFALCMAVIGAALSLIGTIQAVLKIVAGAV</sequence>
<evidence type="ECO:0000256" key="7">
    <source>
        <dbReference type="ARBA" id="ARBA00049662"/>
    </source>
</evidence>
<organism evidence="10 11">
    <name type="scientific">Coccomyxa viridis</name>
    <dbReference type="NCBI Taxonomy" id="1274662"/>
    <lineage>
        <taxon>Eukaryota</taxon>
        <taxon>Viridiplantae</taxon>
        <taxon>Chlorophyta</taxon>
        <taxon>core chlorophytes</taxon>
        <taxon>Trebouxiophyceae</taxon>
        <taxon>Trebouxiophyceae incertae sedis</taxon>
        <taxon>Coccomyxaceae</taxon>
        <taxon>Coccomyxa</taxon>
    </lineage>
</organism>
<keyword evidence="3 8" id="KW-0812">Transmembrane</keyword>
<keyword evidence="11" id="KW-1185">Reference proteome</keyword>
<evidence type="ECO:0000256" key="2">
    <source>
        <dbReference type="ARBA" id="ARBA00022448"/>
    </source>
</evidence>
<dbReference type="InterPro" id="IPR013057">
    <property type="entry name" value="AA_transpt_TM"/>
</dbReference>
<comment type="subcellular location">
    <subcellularLocation>
        <location evidence="1">Membrane</location>
        <topology evidence="1">Multi-pass membrane protein</topology>
    </subcellularLocation>
</comment>
<feature type="transmembrane region" description="Helical" evidence="8">
    <location>
        <begin position="120"/>
        <end position="139"/>
    </location>
</feature>
<keyword evidence="2" id="KW-0813">Transport</keyword>
<evidence type="ECO:0000256" key="5">
    <source>
        <dbReference type="ARBA" id="ARBA00022989"/>
    </source>
</evidence>
<dbReference type="EMBL" id="CAXHTA020000001">
    <property type="protein sequence ID" value="CAL5218396.1"/>
    <property type="molecule type" value="Genomic_DNA"/>
</dbReference>
<accession>A0ABP1FGH1</accession>
<name>A0ABP1FGH1_9CHLO</name>
<keyword evidence="5 8" id="KW-1133">Transmembrane helix</keyword>
<keyword evidence="4" id="KW-0029">Amino-acid transport</keyword>
<feature type="transmembrane region" description="Helical" evidence="8">
    <location>
        <begin position="73"/>
        <end position="93"/>
    </location>
</feature>
<evidence type="ECO:0000313" key="10">
    <source>
        <dbReference type="EMBL" id="CAL5218396.1"/>
    </source>
</evidence>
<feature type="transmembrane region" description="Helical" evidence="8">
    <location>
        <begin position="425"/>
        <end position="448"/>
    </location>
</feature>
<evidence type="ECO:0000256" key="3">
    <source>
        <dbReference type="ARBA" id="ARBA00022692"/>
    </source>
</evidence>
<feature type="transmembrane region" description="Helical" evidence="8">
    <location>
        <begin position="228"/>
        <end position="247"/>
    </location>
</feature>
<feature type="transmembrane region" description="Helical" evidence="8">
    <location>
        <begin position="185"/>
        <end position="208"/>
    </location>
</feature>
<evidence type="ECO:0000313" key="11">
    <source>
        <dbReference type="Proteomes" id="UP001497392"/>
    </source>
</evidence>
<evidence type="ECO:0000259" key="9">
    <source>
        <dbReference type="Pfam" id="PF01490"/>
    </source>
</evidence>
<feature type="transmembrane region" description="Helical" evidence="8">
    <location>
        <begin position="302"/>
        <end position="321"/>
    </location>
</feature>
<evidence type="ECO:0000256" key="4">
    <source>
        <dbReference type="ARBA" id="ARBA00022970"/>
    </source>
</evidence>
<protein>
    <submittedName>
        <fullName evidence="10">G69 protein</fullName>
    </submittedName>
</protein>
<comment type="caution">
    <text evidence="10">The sequence shown here is derived from an EMBL/GenBank/DDBJ whole genome shotgun (WGS) entry which is preliminary data.</text>
</comment>
<dbReference type="PANTHER" id="PTHR22950">
    <property type="entry name" value="AMINO ACID TRANSPORTER"/>
    <property type="match status" value="1"/>
</dbReference>
<comment type="similarity">
    <text evidence="7">Belongs to the amino acid/polyamine transporter 2 family. Amino acid/auxin permease (AAAP) (TC 2.A.18.5) subfamily.</text>
</comment>
<reference evidence="10 11" key="1">
    <citation type="submission" date="2024-06" db="EMBL/GenBank/DDBJ databases">
        <authorList>
            <person name="Kraege A."/>
            <person name="Thomma B."/>
        </authorList>
    </citation>
    <scope>NUCLEOTIDE SEQUENCE [LARGE SCALE GENOMIC DNA]</scope>
</reference>
<dbReference type="Proteomes" id="UP001497392">
    <property type="component" value="Unassembled WGS sequence"/>
</dbReference>
<feature type="domain" description="Amino acid transporter transmembrane" evidence="9">
    <location>
        <begin position="42"/>
        <end position="447"/>
    </location>
</feature>
<evidence type="ECO:0000256" key="8">
    <source>
        <dbReference type="SAM" id="Phobius"/>
    </source>
</evidence>
<evidence type="ECO:0000256" key="6">
    <source>
        <dbReference type="ARBA" id="ARBA00023136"/>
    </source>
</evidence>
<dbReference type="PANTHER" id="PTHR22950:SF692">
    <property type="entry name" value="TRANSMEMBRANE AMINO ACID TRANSPORTER FAMILY PROTEIN"/>
    <property type="match status" value="1"/>
</dbReference>
<feature type="transmembrane region" description="Helical" evidence="8">
    <location>
        <begin position="363"/>
        <end position="383"/>
    </location>
</feature>
<feature type="transmembrane region" description="Helical" evidence="8">
    <location>
        <begin position="151"/>
        <end position="173"/>
    </location>
</feature>
<keyword evidence="6 8" id="KW-0472">Membrane</keyword>
<gene>
    <name evidence="10" type="primary">g69</name>
    <name evidence="10" type="ORF">VP750_LOCUS55</name>
</gene>
<evidence type="ECO:0000256" key="1">
    <source>
        <dbReference type="ARBA" id="ARBA00004141"/>
    </source>
</evidence>
<proteinExistence type="inferred from homology"/>
<feature type="transmembrane region" description="Helical" evidence="8">
    <location>
        <begin position="259"/>
        <end position="282"/>
    </location>
</feature>
<feature type="transmembrane region" description="Helical" evidence="8">
    <location>
        <begin position="389"/>
        <end position="413"/>
    </location>
</feature>